<feature type="compositionally biased region" description="Basic and acidic residues" evidence="1">
    <location>
        <begin position="69"/>
        <end position="79"/>
    </location>
</feature>
<feature type="transmembrane region" description="Helical" evidence="2">
    <location>
        <begin position="114"/>
        <end position="132"/>
    </location>
</feature>
<dbReference type="AlphaFoldDB" id="A0A8T1NFQ5"/>
<evidence type="ECO:0008006" key="5">
    <source>
        <dbReference type="Google" id="ProtNLM"/>
    </source>
</evidence>
<gene>
    <name evidence="3" type="ORF">CIPAW_14G028600</name>
</gene>
<feature type="transmembrane region" description="Helical" evidence="2">
    <location>
        <begin position="139"/>
        <end position="162"/>
    </location>
</feature>
<dbReference type="EMBL" id="CM031822">
    <property type="protein sequence ID" value="KAG6628662.1"/>
    <property type="molecule type" value="Genomic_DNA"/>
</dbReference>
<keyword evidence="2" id="KW-1133">Transmembrane helix</keyword>
<dbReference type="OrthoDB" id="10482449at2759"/>
<evidence type="ECO:0000256" key="2">
    <source>
        <dbReference type="SAM" id="Phobius"/>
    </source>
</evidence>
<protein>
    <recommendedName>
        <fullName evidence="5">Transmembrane protein</fullName>
    </recommendedName>
</protein>
<comment type="caution">
    <text evidence="3">The sequence shown here is derived from an EMBL/GenBank/DDBJ whole genome shotgun (WGS) entry which is preliminary data.</text>
</comment>
<keyword evidence="4" id="KW-1185">Reference proteome</keyword>
<evidence type="ECO:0000313" key="4">
    <source>
        <dbReference type="Proteomes" id="UP000811609"/>
    </source>
</evidence>
<dbReference type="PANTHER" id="PTHR36789:SF1">
    <property type="entry name" value="TRANSMEMBRANE PROTEIN"/>
    <property type="match status" value="1"/>
</dbReference>
<feature type="region of interest" description="Disordered" evidence="1">
    <location>
        <begin position="66"/>
        <end position="93"/>
    </location>
</feature>
<evidence type="ECO:0000313" key="3">
    <source>
        <dbReference type="EMBL" id="KAG6628662.1"/>
    </source>
</evidence>
<organism evidence="3 4">
    <name type="scientific">Carya illinoinensis</name>
    <name type="common">Pecan</name>
    <dbReference type="NCBI Taxonomy" id="32201"/>
    <lineage>
        <taxon>Eukaryota</taxon>
        <taxon>Viridiplantae</taxon>
        <taxon>Streptophyta</taxon>
        <taxon>Embryophyta</taxon>
        <taxon>Tracheophyta</taxon>
        <taxon>Spermatophyta</taxon>
        <taxon>Magnoliopsida</taxon>
        <taxon>eudicotyledons</taxon>
        <taxon>Gunneridae</taxon>
        <taxon>Pentapetalae</taxon>
        <taxon>rosids</taxon>
        <taxon>fabids</taxon>
        <taxon>Fagales</taxon>
        <taxon>Juglandaceae</taxon>
        <taxon>Carya</taxon>
    </lineage>
</organism>
<evidence type="ECO:0000256" key="1">
    <source>
        <dbReference type="SAM" id="MobiDB-lite"/>
    </source>
</evidence>
<name>A0A8T1NFQ5_CARIL</name>
<proteinExistence type="predicted"/>
<dbReference type="PANTHER" id="PTHR36789">
    <property type="entry name" value="TRANSMEMBRANE PROTEIN"/>
    <property type="match status" value="1"/>
</dbReference>
<keyword evidence="2" id="KW-0472">Membrane</keyword>
<sequence>MLGPTSTSHPPPLIYPAPPIRSTLRPLRLSSQNNLSFISLLPRIQSRISRKLPRFPILFAENNNGLLNKDPKESEEKQEQQIGSGGGGDNLGKDQRPIFDIKWGDLLNPDPDNLLALALTGLLAWASVQVLWQLFFISLAILLAALKYSFIAALLLFILIALL</sequence>
<keyword evidence="2" id="KW-0812">Transmembrane</keyword>
<dbReference type="Proteomes" id="UP000811609">
    <property type="component" value="Chromosome 14"/>
</dbReference>
<accession>A0A8T1NFQ5</accession>
<reference evidence="3" key="1">
    <citation type="submission" date="2020-12" db="EMBL/GenBank/DDBJ databases">
        <title>WGS assembly of Carya illinoinensis cv. Pawnee.</title>
        <authorList>
            <person name="Platts A."/>
            <person name="Shu S."/>
            <person name="Wright S."/>
            <person name="Barry K."/>
            <person name="Edger P."/>
            <person name="Pires J.C."/>
            <person name="Schmutz J."/>
        </authorList>
    </citation>
    <scope>NUCLEOTIDE SEQUENCE</scope>
    <source>
        <tissue evidence="3">Leaf</tissue>
    </source>
</reference>